<accession>A0AC34FI15</accession>
<evidence type="ECO:0000313" key="2">
    <source>
        <dbReference type="WBParaSite" id="ES5_v2.g16633.t1"/>
    </source>
</evidence>
<name>A0AC34FI15_9BILA</name>
<protein>
    <submittedName>
        <fullName evidence="2">Uncharacterized protein</fullName>
    </submittedName>
</protein>
<organism evidence="1 2">
    <name type="scientific">Panagrolaimus sp. ES5</name>
    <dbReference type="NCBI Taxonomy" id="591445"/>
    <lineage>
        <taxon>Eukaryota</taxon>
        <taxon>Metazoa</taxon>
        <taxon>Ecdysozoa</taxon>
        <taxon>Nematoda</taxon>
        <taxon>Chromadorea</taxon>
        <taxon>Rhabditida</taxon>
        <taxon>Tylenchina</taxon>
        <taxon>Panagrolaimomorpha</taxon>
        <taxon>Panagrolaimoidea</taxon>
        <taxon>Panagrolaimidae</taxon>
        <taxon>Panagrolaimus</taxon>
    </lineage>
</organism>
<evidence type="ECO:0000313" key="1">
    <source>
        <dbReference type="Proteomes" id="UP000887579"/>
    </source>
</evidence>
<dbReference type="Proteomes" id="UP000887579">
    <property type="component" value="Unplaced"/>
</dbReference>
<sequence length="81" mass="9321">MAIASFWILTPQRTVVEEAINNVHYDRNFRNKSNLTHMGLGFYYMGFALLLSFFSMIASVILETIIAPTRIEYRKTATLSN</sequence>
<proteinExistence type="predicted"/>
<reference evidence="2" key="1">
    <citation type="submission" date="2022-11" db="UniProtKB">
        <authorList>
            <consortium name="WormBaseParasite"/>
        </authorList>
    </citation>
    <scope>IDENTIFICATION</scope>
</reference>
<dbReference type="WBParaSite" id="ES5_v2.g16633.t1">
    <property type="protein sequence ID" value="ES5_v2.g16633.t1"/>
    <property type="gene ID" value="ES5_v2.g16633"/>
</dbReference>